<evidence type="ECO:0000313" key="3">
    <source>
        <dbReference type="Proteomes" id="UP000316621"/>
    </source>
</evidence>
<dbReference type="GO" id="GO:0016301">
    <property type="term" value="F:kinase activity"/>
    <property type="evidence" value="ECO:0007669"/>
    <property type="project" value="InterPro"/>
</dbReference>
<proteinExistence type="predicted"/>
<sequence length="88" mass="10073">MAPWINSEASKPHLISCESPPVSLVLFFGADADVRLARRIRQDTVEKGREIGQVLDQYPKFVKLAFEAFILPTKKYVPMEEIIMLRLI</sequence>
<reference evidence="2 3" key="1">
    <citation type="journal article" date="2018" name="Science">
        <title>The opium poppy genome and morphinan production.</title>
        <authorList>
            <person name="Guo L."/>
            <person name="Winzer T."/>
            <person name="Yang X."/>
            <person name="Li Y."/>
            <person name="Ning Z."/>
            <person name="He Z."/>
            <person name="Teodor R."/>
            <person name="Lu Y."/>
            <person name="Bowser T.A."/>
            <person name="Graham I.A."/>
            <person name="Ye K."/>
        </authorList>
    </citation>
    <scope>NUCLEOTIDE SEQUENCE [LARGE SCALE GENOMIC DNA]</scope>
    <source>
        <strain evidence="3">cv. HN1</strain>
        <tissue evidence="2">Leaves</tissue>
    </source>
</reference>
<dbReference type="Gene3D" id="3.40.50.300">
    <property type="entry name" value="P-loop containing nucleotide triphosphate hydrolases"/>
    <property type="match status" value="1"/>
</dbReference>
<feature type="domain" description="Phosphoribulokinase/uridine kinase" evidence="1">
    <location>
        <begin position="24"/>
        <end position="77"/>
    </location>
</feature>
<dbReference type="GO" id="GO:0005524">
    <property type="term" value="F:ATP binding"/>
    <property type="evidence" value="ECO:0007669"/>
    <property type="project" value="InterPro"/>
</dbReference>
<dbReference type="Pfam" id="PF00485">
    <property type="entry name" value="PRK"/>
    <property type="match status" value="1"/>
</dbReference>
<evidence type="ECO:0000259" key="1">
    <source>
        <dbReference type="Pfam" id="PF00485"/>
    </source>
</evidence>
<evidence type="ECO:0000313" key="2">
    <source>
        <dbReference type="EMBL" id="RZC70515.1"/>
    </source>
</evidence>
<organism evidence="2 3">
    <name type="scientific">Papaver somniferum</name>
    <name type="common">Opium poppy</name>
    <dbReference type="NCBI Taxonomy" id="3469"/>
    <lineage>
        <taxon>Eukaryota</taxon>
        <taxon>Viridiplantae</taxon>
        <taxon>Streptophyta</taxon>
        <taxon>Embryophyta</taxon>
        <taxon>Tracheophyta</taxon>
        <taxon>Spermatophyta</taxon>
        <taxon>Magnoliopsida</taxon>
        <taxon>Ranunculales</taxon>
        <taxon>Papaveraceae</taxon>
        <taxon>Papaveroideae</taxon>
        <taxon>Papaver</taxon>
    </lineage>
</organism>
<dbReference type="EMBL" id="CM010721">
    <property type="protein sequence ID" value="RZC70515.1"/>
    <property type="molecule type" value="Genomic_DNA"/>
</dbReference>
<name>A0A4Y7KF17_PAPSO</name>
<dbReference type="PANTHER" id="PTHR10285">
    <property type="entry name" value="URIDINE KINASE"/>
    <property type="match status" value="1"/>
</dbReference>
<accession>A0A4Y7KF17</accession>
<keyword evidence="3" id="KW-1185">Reference proteome</keyword>
<dbReference type="Gramene" id="RZC70515">
    <property type="protein sequence ID" value="RZC70515"/>
    <property type="gene ID" value="C5167_033645"/>
</dbReference>
<dbReference type="AlphaFoldDB" id="A0A4Y7KF17"/>
<dbReference type="Proteomes" id="UP000316621">
    <property type="component" value="Chromosome 7"/>
</dbReference>
<dbReference type="InterPro" id="IPR027417">
    <property type="entry name" value="P-loop_NTPase"/>
</dbReference>
<gene>
    <name evidence="2" type="ORF">C5167_033645</name>
</gene>
<protein>
    <recommendedName>
        <fullName evidence="1">Phosphoribulokinase/uridine kinase domain-containing protein</fullName>
    </recommendedName>
</protein>
<dbReference type="InterPro" id="IPR006083">
    <property type="entry name" value="PRK/URK"/>
</dbReference>
<dbReference type="SUPFAM" id="SSF52540">
    <property type="entry name" value="P-loop containing nucleoside triphosphate hydrolases"/>
    <property type="match status" value="1"/>
</dbReference>
<dbReference type="STRING" id="3469.A0A4Y7KF17"/>